<accession>A0A9D1N628</accession>
<proteinExistence type="predicted"/>
<feature type="transmembrane region" description="Helical" evidence="1">
    <location>
        <begin position="66"/>
        <end position="86"/>
    </location>
</feature>
<feature type="transmembrane region" description="Helical" evidence="1">
    <location>
        <begin position="7"/>
        <end position="28"/>
    </location>
</feature>
<reference evidence="2" key="2">
    <citation type="journal article" date="2021" name="PeerJ">
        <title>Extensive microbial diversity within the chicken gut microbiome revealed by metagenomics and culture.</title>
        <authorList>
            <person name="Gilroy R."/>
            <person name="Ravi A."/>
            <person name="Getino M."/>
            <person name="Pursley I."/>
            <person name="Horton D.L."/>
            <person name="Alikhan N.F."/>
            <person name="Baker D."/>
            <person name="Gharbi K."/>
            <person name="Hall N."/>
            <person name="Watson M."/>
            <person name="Adriaenssens E.M."/>
            <person name="Foster-Nyarko E."/>
            <person name="Jarju S."/>
            <person name="Secka A."/>
            <person name="Antonio M."/>
            <person name="Oren A."/>
            <person name="Chaudhuri R.R."/>
            <person name="La Ragione R."/>
            <person name="Hildebrand F."/>
            <person name="Pallen M.J."/>
        </authorList>
    </citation>
    <scope>NUCLEOTIDE SEQUENCE</scope>
    <source>
        <strain evidence="2">ChiSjej4B22-8349</strain>
    </source>
</reference>
<dbReference type="EMBL" id="DVOB01000081">
    <property type="protein sequence ID" value="HIU95819.1"/>
    <property type="molecule type" value="Genomic_DNA"/>
</dbReference>
<reference evidence="2" key="1">
    <citation type="submission" date="2020-10" db="EMBL/GenBank/DDBJ databases">
        <authorList>
            <person name="Gilroy R."/>
        </authorList>
    </citation>
    <scope>NUCLEOTIDE SEQUENCE</scope>
    <source>
        <strain evidence="2">ChiSjej4B22-8349</strain>
    </source>
</reference>
<name>A0A9D1N628_9FIRM</name>
<keyword evidence="1" id="KW-0472">Membrane</keyword>
<feature type="transmembrane region" description="Helical" evidence="1">
    <location>
        <begin position="92"/>
        <end position="115"/>
    </location>
</feature>
<evidence type="ECO:0000313" key="3">
    <source>
        <dbReference type="Proteomes" id="UP000824130"/>
    </source>
</evidence>
<evidence type="ECO:0000256" key="1">
    <source>
        <dbReference type="SAM" id="Phobius"/>
    </source>
</evidence>
<keyword evidence="1" id="KW-1133">Transmembrane helix</keyword>
<sequence length="123" mass="13020">MKKKNFVSMVLGTVGGILFAIGMCMCLLPEWGAFTQGVIIAAVGIVVLLAMLLVRRKMEGKPAVKLNGRAVITMLIGVVGALAFGVGMCMSMVWGMMIPGILVGIFGIVILLCLIPRIKGLEQ</sequence>
<organism evidence="2 3">
    <name type="scientific">Candidatus Allocopromorpha excrementipullorum</name>
    <dbReference type="NCBI Taxonomy" id="2840743"/>
    <lineage>
        <taxon>Bacteria</taxon>
        <taxon>Bacillati</taxon>
        <taxon>Bacillota</taxon>
        <taxon>Clostridia</taxon>
        <taxon>Eubacteriales</taxon>
        <taxon>Eubacteriaceae</taxon>
        <taxon>Eubacteriaceae incertae sedis</taxon>
        <taxon>Candidatus Allocopromorpha</taxon>
    </lineage>
</organism>
<dbReference type="AlphaFoldDB" id="A0A9D1N628"/>
<comment type="caution">
    <text evidence="2">The sequence shown here is derived from an EMBL/GenBank/DDBJ whole genome shotgun (WGS) entry which is preliminary data.</text>
</comment>
<evidence type="ECO:0000313" key="2">
    <source>
        <dbReference type="EMBL" id="HIU95819.1"/>
    </source>
</evidence>
<gene>
    <name evidence="2" type="ORF">IAD25_03805</name>
</gene>
<dbReference type="Proteomes" id="UP000824130">
    <property type="component" value="Unassembled WGS sequence"/>
</dbReference>
<protein>
    <submittedName>
        <fullName evidence="2">Uncharacterized protein</fullName>
    </submittedName>
</protein>
<keyword evidence="1" id="KW-0812">Transmembrane</keyword>
<feature type="transmembrane region" description="Helical" evidence="1">
    <location>
        <begin position="34"/>
        <end position="54"/>
    </location>
</feature>